<evidence type="ECO:0000313" key="3">
    <source>
        <dbReference type="Proteomes" id="UP000334019"/>
    </source>
</evidence>
<organism evidence="2 3">
    <name type="scientific">Actinomarinicola tropica</name>
    <dbReference type="NCBI Taxonomy" id="2789776"/>
    <lineage>
        <taxon>Bacteria</taxon>
        <taxon>Bacillati</taxon>
        <taxon>Actinomycetota</taxon>
        <taxon>Acidimicrobiia</taxon>
        <taxon>Acidimicrobiales</taxon>
        <taxon>Iamiaceae</taxon>
        <taxon>Actinomarinicola</taxon>
    </lineage>
</organism>
<evidence type="ECO:0000259" key="1">
    <source>
        <dbReference type="Pfam" id="PF01738"/>
    </source>
</evidence>
<dbReference type="PANTHER" id="PTHR46623">
    <property type="entry name" value="CARBOXYMETHYLENEBUTENOLIDASE-RELATED"/>
    <property type="match status" value="1"/>
</dbReference>
<proteinExistence type="predicted"/>
<sequence>MPTTRTETISLHDGEMGAHLAVPDTGTGPGVLVIQEIGGVNAYMRDVAERLAAAGYVALVPDVFWRVQPGFAVDTFNETTLGQAMKVAGQVDGDACLADLGAALEALRELPEVIGGVGVIGFCFGGTQAFLVAAEYEPDVVVSYYGSGLASSLDRVDQIDCPLLLQFGATDPYIPEADLQAIRDAVSPKSNIEVLVQPDAGHAFDNHASEMFYDASAAAAAWTRTTAFLSAHLNAG</sequence>
<reference evidence="2 3" key="1">
    <citation type="submission" date="2019-11" db="EMBL/GenBank/DDBJ databases">
        <authorList>
            <person name="He Y."/>
        </authorList>
    </citation>
    <scope>NUCLEOTIDE SEQUENCE [LARGE SCALE GENOMIC DNA]</scope>
    <source>
        <strain evidence="2 3">SCSIO 58843</strain>
    </source>
</reference>
<evidence type="ECO:0000313" key="2">
    <source>
        <dbReference type="EMBL" id="QGG96576.1"/>
    </source>
</evidence>
<keyword evidence="2" id="KW-0378">Hydrolase</keyword>
<name>A0A5Q2RQ60_9ACTN</name>
<dbReference type="EMBL" id="CP045851">
    <property type="protein sequence ID" value="QGG96576.1"/>
    <property type="molecule type" value="Genomic_DNA"/>
</dbReference>
<dbReference type="SUPFAM" id="SSF53474">
    <property type="entry name" value="alpha/beta-Hydrolases"/>
    <property type="match status" value="1"/>
</dbReference>
<accession>A0A5Q2RQ60</accession>
<keyword evidence="3" id="KW-1185">Reference proteome</keyword>
<dbReference type="AlphaFoldDB" id="A0A5Q2RQ60"/>
<dbReference type="GO" id="GO:0016787">
    <property type="term" value="F:hydrolase activity"/>
    <property type="evidence" value="ECO:0007669"/>
    <property type="project" value="UniProtKB-KW"/>
</dbReference>
<protein>
    <submittedName>
        <fullName evidence="2">Dienelactone hydrolase family protein</fullName>
    </submittedName>
</protein>
<dbReference type="InterPro" id="IPR002925">
    <property type="entry name" value="Dienelactn_hydro"/>
</dbReference>
<dbReference type="Proteomes" id="UP000334019">
    <property type="component" value="Chromosome"/>
</dbReference>
<dbReference type="Gene3D" id="3.40.50.1820">
    <property type="entry name" value="alpha/beta hydrolase"/>
    <property type="match status" value="1"/>
</dbReference>
<gene>
    <name evidence="2" type="ORF">GH723_16525</name>
</gene>
<feature type="domain" description="Dienelactone hydrolase" evidence="1">
    <location>
        <begin position="17"/>
        <end position="232"/>
    </location>
</feature>
<dbReference type="InterPro" id="IPR029058">
    <property type="entry name" value="AB_hydrolase_fold"/>
</dbReference>
<dbReference type="Pfam" id="PF01738">
    <property type="entry name" value="DLH"/>
    <property type="match status" value="1"/>
</dbReference>
<dbReference type="InterPro" id="IPR051049">
    <property type="entry name" value="Dienelactone_hydrolase-like"/>
</dbReference>
<dbReference type="PANTHER" id="PTHR46623:SF6">
    <property type="entry name" value="ALPHA_BETA-HYDROLASES SUPERFAMILY PROTEIN"/>
    <property type="match status" value="1"/>
</dbReference>
<dbReference type="KEGG" id="atq:GH723_16525"/>
<dbReference type="RefSeq" id="WP_153760680.1">
    <property type="nucleotide sequence ID" value="NZ_CP045851.1"/>
</dbReference>